<comment type="caution">
    <text evidence="16">The sequence shown here is derived from an EMBL/GenBank/DDBJ whole genome shotgun (WGS) entry which is preliminary data.</text>
</comment>
<dbReference type="Gene3D" id="1.20.1050.20">
    <property type="entry name" value="STAT transcription factor, all-alpha domain"/>
    <property type="match status" value="1"/>
</dbReference>
<dbReference type="InterPro" id="IPR000980">
    <property type="entry name" value="SH2"/>
</dbReference>
<dbReference type="InterPro" id="IPR012345">
    <property type="entry name" value="STAT_TF_DNA-bd_N"/>
</dbReference>
<evidence type="ECO:0000256" key="4">
    <source>
        <dbReference type="ARBA" id="ARBA00022490"/>
    </source>
</evidence>
<evidence type="ECO:0000256" key="2">
    <source>
        <dbReference type="ARBA" id="ARBA00004496"/>
    </source>
</evidence>
<keyword evidence="9 13" id="KW-0010">Activator</keyword>
<dbReference type="SUPFAM" id="SSF55550">
    <property type="entry name" value="SH2 domain"/>
    <property type="match status" value="1"/>
</dbReference>
<evidence type="ECO:0000256" key="7">
    <source>
        <dbReference type="ARBA" id="ARBA00023015"/>
    </source>
</evidence>
<sequence>MALWAKIQSLNNDCQRQILSLYDEDHKDYRFPIEVRNLFAQVIEEAVCAGAINSLEKGLDPYNAANRDSINNFFKVLAGNLEERLGNPQSGDQFFTRHKLSESLANINEKSQSDTLGMFEHIRNRIKVEMDLVAQHEAATNNDSAQEKDAIMEYIQDIKTQIATCANILKDVRTNEEHFALNCNRKQEIEGILNNPEQLRASILQRPDYETRLRENLGALEGLLQQNIRTLQILMNRFEQTISGNLKLVAVLKGQIVNEKLAIWKHEQQQMANGINKTHSVSLDKLQIWCEELAELIWKNYLQLKEAERMLQNGIMQTGNASDLTFVQSHTEEVVKLLEDLLNHSLIVEDQPPQIIKMKTKFPKPVIVSLLVGKRLNIHMNAPSLSTCIISEDQAKNLHITDQVETIGDITNGSLPMDCREDMKRLSVTFKSMQLKTIKRTDRRGSVTSERVMEEKSCLYFACTATVGPLIFRVSTISLPVVVISHGSQEALAVATISWDNAFGEIGRVPFKVRTNAAWAEVAQILNAKFVEVAKRGLTEGNMACLAQKAFRHRRPQPEIITWAELCKDNLPGRNFTFWAWFHTALKLIEKKETHLKDLWSKGLIMGFIEREAAEDLISHCEPGTFLLRFADSIAGAITITLLAKPGTVVSLSPFQMLDLQSHKLAMSIKELDKLKFLYQEPQLIHKDEAFGSFYDKENAQTSATGSNGKPYVTLLPTIPDGDNTSGSETPLPYDGNSQPRWSSGSLPGLSPIHADQSPFFAQPPSPYDIHQMMQMDPTYTSDANEAPFLLVPTSNPSNSITSNLDTPTPGAVQQFNFSATDTFEDLITVIQKDSSESMDVQQ</sequence>
<dbReference type="Pfam" id="PF02864">
    <property type="entry name" value="STAT_bind"/>
    <property type="match status" value="1"/>
</dbReference>
<comment type="subcellular location">
    <subcellularLocation>
        <location evidence="2 13">Cytoplasm</location>
    </subcellularLocation>
    <subcellularLocation>
        <location evidence="1 13">Nucleus</location>
    </subcellularLocation>
</comment>
<dbReference type="Gene3D" id="1.10.238.10">
    <property type="entry name" value="EF-hand"/>
    <property type="match status" value="1"/>
</dbReference>
<dbReference type="InterPro" id="IPR013799">
    <property type="entry name" value="STAT_TF_prot_interaction"/>
</dbReference>
<evidence type="ECO:0000313" key="16">
    <source>
        <dbReference type="EMBL" id="CAL8095565.1"/>
    </source>
</evidence>
<name>A0ABP1QAA5_9HEXA</name>
<dbReference type="SUPFAM" id="SSF49417">
    <property type="entry name" value="p53-like transcription factors"/>
    <property type="match status" value="1"/>
</dbReference>
<dbReference type="Pfam" id="PF00017">
    <property type="entry name" value="SH2"/>
    <property type="match status" value="1"/>
</dbReference>
<dbReference type="Pfam" id="PF02865">
    <property type="entry name" value="STAT_int"/>
    <property type="match status" value="1"/>
</dbReference>
<keyword evidence="6 12" id="KW-0727">SH2 domain</keyword>
<dbReference type="PROSITE" id="PS50001">
    <property type="entry name" value="SH2"/>
    <property type="match status" value="1"/>
</dbReference>
<evidence type="ECO:0000256" key="8">
    <source>
        <dbReference type="ARBA" id="ARBA00023125"/>
    </source>
</evidence>
<evidence type="ECO:0000256" key="9">
    <source>
        <dbReference type="ARBA" id="ARBA00023159"/>
    </source>
</evidence>
<evidence type="ECO:0000256" key="11">
    <source>
        <dbReference type="ARBA" id="ARBA00023242"/>
    </source>
</evidence>
<evidence type="ECO:0000256" key="3">
    <source>
        <dbReference type="ARBA" id="ARBA00005586"/>
    </source>
</evidence>
<evidence type="ECO:0000256" key="1">
    <source>
        <dbReference type="ARBA" id="ARBA00004123"/>
    </source>
</evidence>
<dbReference type="Gene3D" id="2.60.40.630">
    <property type="entry name" value="STAT transcription factor, DNA-binding domain"/>
    <property type="match status" value="1"/>
</dbReference>
<dbReference type="InterPro" id="IPR001217">
    <property type="entry name" value="STAT"/>
</dbReference>
<keyword evidence="5 13" id="KW-0597">Phosphoprotein</keyword>
<keyword evidence="11 13" id="KW-0539">Nucleus</keyword>
<dbReference type="Proteomes" id="UP001642540">
    <property type="component" value="Unassembled WGS sequence"/>
</dbReference>
<proteinExistence type="inferred from homology"/>
<dbReference type="Gene3D" id="3.30.505.10">
    <property type="entry name" value="SH2 domain"/>
    <property type="match status" value="1"/>
</dbReference>
<dbReference type="CDD" id="cd14801">
    <property type="entry name" value="STAT_DBD"/>
    <property type="match status" value="1"/>
</dbReference>
<organism evidence="16 17">
    <name type="scientific">Orchesella dallaii</name>
    <dbReference type="NCBI Taxonomy" id="48710"/>
    <lineage>
        <taxon>Eukaryota</taxon>
        <taxon>Metazoa</taxon>
        <taxon>Ecdysozoa</taxon>
        <taxon>Arthropoda</taxon>
        <taxon>Hexapoda</taxon>
        <taxon>Collembola</taxon>
        <taxon>Entomobryomorpha</taxon>
        <taxon>Entomobryoidea</taxon>
        <taxon>Orchesellidae</taxon>
        <taxon>Orchesellinae</taxon>
        <taxon>Orchesella</taxon>
    </lineage>
</organism>
<feature type="domain" description="SH2" evidence="15">
    <location>
        <begin position="600"/>
        <end position="696"/>
    </location>
</feature>
<dbReference type="InterPro" id="IPR036535">
    <property type="entry name" value="STAT_N_sf"/>
</dbReference>
<dbReference type="Gene3D" id="1.10.532.10">
    <property type="entry name" value="STAT transcription factor, N-terminal domain"/>
    <property type="match status" value="1"/>
</dbReference>
<dbReference type="InterPro" id="IPR013801">
    <property type="entry name" value="STAT_TF_DNA-bd"/>
</dbReference>
<evidence type="ECO:0000256" key="12">
    <source>
        <dbReference type="PROSITE-ProRule" id="PRU00191"/>
    </source>
</evidence>
<dbReference type="CDD" id="cd09919">
    <property type="entry name" value="SH2_STAT_family"/>
    <property type="match status" value="1"/>
</dbReference>
<comment type="similarity">
    <text evidence="3 13">Belongs to the transcription factor STAT family.</text>
</comment>
<reference evidence="16 17" key="1">
    <citation type="submission" date="2024-08" db="EMBL/GenBank/DDBJ databases">
        <authorList>
            <person name="Cucini C."/>
            <person name="Frati F."/>
        </authorList>
    </citation>
    <scope>NUCLEOTIDE SEQUENCE [LARGE SCALE GENOMIC DNA]</scope>
</reference>
<dbReference type="PANTHER" id="PTHR11801">
    <property type="entry name" value="SIGNAL TRANSDUCER AND ACTIVATOR OF TRANSCRIPTION"/>
    <property type="match status" value="1"/>
</dbReference>
<keyword evidence="17" id="KW-1185">Reference proteome</keyword>
<gene>
    <name evidence="16" type="ORF">ODALV1_LOCUS9122</name>
</gene>
<dbReference type="EMBL" id="CAXLJM020000027">
    <property type="protein sequence ID" value="CAL8095565.1"/>
    <property type="molecule type" value="Genomic_DNA"/>
</dbReference>
<dbReference type="InterPro" id="IPR008967">
    <property type="entry name" value="p53-like_TF_DNA-bd_sf"/>
</dbReference>
<accession>A0ABP1QAA5</accession>
<keyword evidence="8 13" id="KW-0238">DNA-binding</keyword>
<dbReference type="SMART" id="SM00964">
    <property type="entry name" value="STAT_int"/>
    <property type="match status" value="1"/>
</dbReference>
<dbReference type="InterPro" id="IPR036860">
    <property type="entry name" value="SH2_dom_sf"/>
</dbReference>
<evidence type="ECO:0000313" key="17">
    <source>
        <dbReference type="Proteomes" id="UP001642540"/>
    </source>
</evidence>
<dbReference type="SUPFAM" id="SSF47655">
    <property type="entry name" value="STAT"/>
    <property type="match status" value="1"/>
</dbReference>
<keyword evidence="10 13" id="KW-0804">Transcription</keyword>
<dbReference type="InterPro" id="IPR048988">
    <property type="entry name" value="STAT_linker"/>
</dbReference>
<dbReference type="InterPro" id="IPR015988">
    <property type="entry name" value="STAT_TF_CC"/>
</dbReference>
<evidence type="ECO:0000259" key="15">
    <source>
        <dbReference type="PROSITE" id="PS50001"/>
    </source>
</evidence>
<protein>
    <recommendedName>
        <fullName evidence="13">Signal transducer and activator of transcription</fullName>
    </recommendedName>
</protein>
<dbReference type="Pfam" id="PF01017">
    <property type="entry name" value="STAT_alpha"/>
    <property type="match status" value="1"/>
</dbReference>
<dbReference type="InterPro" id="IPR013800">
    <property type="entry name" value="STAT_TF_alpha"/>
</dbReference>
<evidence type="ECO:0000256" key="6">
    <source>
        <dbReference type="ARBA" id="ARBA00022999"/>
    </source>
</evidence>
<evidence type="ECO:0000256" key="13">
    <source>
        <dbReference type="RuleBase" id="RU046415"/>
    </source>
</evidence>
<evidence type="ECO:0000256" key="5">
    <source>
        <dbReference type="ARBA" id="ARBA00022553"/>
    </source>
</evidence>
<feature type="region of interest" description="Disordered" evidence="14">
    <location>
        <begin position="701"/>
        <end position="743"/>
    </location>
</feature>
<keyword evidence="7 13" id="KW-0805">Transcription regulation</keyword>
<dbReference type="SUPFAM" id="SSF48092">
    <property type="entry name" value="Transcription factor STAT-4 N-domain"/>
    <property type="match status" value="1"/>
</dbReference>
<dbReference type="Pfam" id="PF21354">
    <property type="entry name" value="STAT_linker"/>
    <property type="match status" value="1"/>
</dbReference>
<evidence type="ECO:0000256" key="10">
    <source>
        <dbReference type="ARBA" id="ARBA00023163"/>
    </source>
</evidence>
<evidence type="ECO:0000256" key="14">
    <source>
        <dbReference type="SAM" id="MobiDB-lite"/>
    </source>
</evidence>
<keyword evidence="4 13" id="KW-0963">Cytoplasm</keyword>